<dbReference type="EMBL" id="AMYD01001702">
    <property type="protein sequence ID" value="EQB51951.1"/>
    <property type="molecule type" value="Genomic_DNA"/>
</dbReference>
<gene>
    <name evidence="2" type="ORF">CGLO_08459</name>
</gene>
<proteinExistence type="predicted"/>
<dbReference type="AlphaFoldDB" id="T0LK21"/>
<comment type="caution">
    <text evidence="2">The sequence shown here is derived from an EMBL/GenBank/DDBJ whole genome shotgun (WGS) entry which is preliminary data.</text>
</comment>
<dbReference type="OrthoDB" id="2423701at2759"/>
<dbReference type="SUPFAM" id="SSF48452">
    <property type="entry name" value="TPR-like"/>
    <property type="match status" value="1"/>
</dbReference>
<name>T0LK21_COLGC</name>
<dbReference type="HOGENOM" id="CLU_1906580_0_0_1"/>
<dbReference type="Gene3D" id="1.25.40.10">
    <property type="entry name" value="Tetratricopeptide repeat domain"/>
    <property type="match status" value="1"/>
</dbReference>
<dbReference type="InterPro" id="IPR011990">
    <property type="entry name" value="TPR-like_helical_dom_sf"/>
</dbReference>
<dbReference type="Proteomes" id="UP000015530">
    <property type="component" value="Unassembled WGS sequence"/>
</dbReference>
<sequence>MASASPTSDSTAAEKAYKEAASPAPEHPAPWSNISAIKFKQGDYAGSLKNLEKPLCLSSDEPENGPKKQKLYTRMVKCHLHSLSLSKASQAVEALSDDASGKDLQAAFKEMESLRSSALDADKSRENIFGPPA</sequence>
<feature type="compositionally biased region" description="Low complexity" evidence="1">
    <location>
        <begin position="1"/>
        <end position="24"/>
    </location>
</feature>
<reference evidence="3" key="1">
    <citation type="journal article" date="2013" name="Mol. Plant Microbe Interact.">
        <title>Global aspects of pacC regulation of pathogenicity genes in Colletotrichum gloeosporioides as revealed by transcriptome analysis.</title>
        <authorList>
            <person name="Alkan N."/>
            <person name="Meng X."/>
            <person name="Friedlander G."/>
            <person name="Reuveni E."/>
            <person name="Sukno S."/>
            <person name="Sherman A."/>
            <person name="Thon M."/>
            <person name="Fluhr R."/>
            <person name="Prusky D."/>
        </authorList>
    </citation>
    <scope>NUCLEOTIDE SEQUENCE [LARGE SCALE GENOMIC DNA]</scope>
    <source>
        <strain evidence="3">Cg-14</strain>
    </source>
</reference>
<feature type="region of interest" description="Disordered" evidence="1">
    <location>
        <begin position="1"/>
        <end position="33"/>
    </location>
</feature>
<dbReference type="STRING" id="1237896.T0LK21"/>
<evidence type="ECO:0000256" key="1">
    <source>
        <dbReference type="SAM" id="MobiDB-lite"/>
    </source>
</evidence>
<protein>
    <submittedName>
        <fullName evidence="2">Uncharacterized protein</fullName>
    </submittedName>
</protein>
<evidence type="ECO:0000313" key="2">
    <source>
        <dbReference type="EMBL" id="EQB51951.1"/>
    </source>
</evidence>
<accession>T0LK21</accession>
<organism evidence="2 3">
    <name type="scientific">Colletotrichum gloeosporioides (strain Cg-14)</name>
    <name type="common">Anthracnose fungus</name>
    <name type="synonym">Glomerella cingulata</name>
    <dbReference type="NCBI Taxonomy" id="1237896"/>
    <lineage>
        <taxon>Eukaryota</taxon>
        <taxon>Fungi</taxon>
        <taxon>Dikarya</taxon>
        <taxon>Ascomycota</taxon>
        <taxon>Pezizomycotina</taxon>
        <taxon>Sordariomycetes</taxon>
        <taxon>Hypocreomycetidae</taxon>
        <taxon>Glomerellales</taxon>
        <taxon>Glomerellaceae</taxon>
        <taxon>Colletotrichum</taxon>
        <taxon>Colletotrichum gloeosporioides species complex</taxon>
    </lineage>
</organism>
<evidence type="ECO:0000313" key="3">
    <source>
        <dbReference type="Proteomes" id="UP000015530"/>
    </source>
</evidence>